<dbReference type="Gene3D" id="1.10.530.10">
    <property type="match status" value="1"/>
</dbReference>
<proteinExistence type="inferred from homology"/>
<comment type="similarity">
    <text evidence="1">Belongs to the transglycosylase Slt family.</text>
</comment>
<dbReference type="InterPro" id="IPR023346">
    <property type="entry name" value="Lysozyme-like_dom_sf"/>
</dbReference>
<dbReference type="CDD" id="cd00254">
    <property type="entry name" value="LT-like"/>
    <property type="match status" value="1"/>
</dbReference>
<dbReference type="PANTHER" id="PTHR37423">
    <property type="entry name" value="SOLUBLE LYTIC MUREIN TRANSGLYCOSYLASE-RELATED"/>
    <property type="match status" value="1"/>
</dbReference>
<dbReference type="EMBL" id="BSOW01000027">
    <property type="protein sequence ID" value="GLR89673.1"/>
    <property type="molecule type" value="Genomic_DNA"/>
</dbReference>
<evidence type="ECO:0000259" key="3">
    <source>
        <dbReference type="Pfam" id="PF01464"/>
    </source>
</evidence>
<name>A0ABQ6B7C6_9BRAD</name>
<dbReference type="SUPFAM" id="SSF53955">
    <property type="entry name" value="Lysozyme-like"/>
    <property type="match status" value="1"/>
</dbReference>
<organism evidence="4 5">
    <name type="scientific">Bradyrhizobium iriomotense</name>
    <dbReference type="NCBI Taxonomy" id="441950"/>
    <lineage>
        <taxon>Bacteria</taxon>
        <taxon>Pseudomonadati</taxon>
        <taxon>Pseudomonadota</taxon>
        <taxon>Alphaproteobacteria</taxon>
        <taxon>Hyphomicrobiales</taxon>
        <taxon>Nitrobacteraceae</taxon>
        <taxon>Bradyrhizobium</taxon>
    </lineage>
</organism>
<evidence type="ECO:0000256" key="1">
    <source>
        <dbReference type="ARBA" id="ARBA00007734"/>
    </source>
</evidence>
<sequence>MLQVESSGNVGAVSSRGALGLMQIMPQTWVELRTRYDLGVDPFDLHDNILAGTAYLREMLDRFGSEGFLAAYNAGPKRYEAYLATGRPLPQETEIYVARLVRLIGTKQHEHATLAIRETVPKRQAALFVDRSDRSRVSARSTSALGFMNSPKGFPTIGGLALVPGTSRLFVQRSTEAKFQ</sequence>
<comment type="similarity">
    <text evidence="2">Belongs to the virb1 family.</text>
</comment>
<evidence type="ECO:0000256" key="2">
    <source>
        <dbReference type="ARBA" id="ARBA00009387"/>
    </source>
</evidence>
<dbReference type="Proteomes" id="UP001156905">
    <property type="component" value="Unassembled WGS sequence"/>
</dbReference>
<dbReference type="InterPro" id="IPR008258">
    <property type="entry name" value="Transglycosylase_SLT_dom_1"/>
</dbReference>
<accession>A0ABQ6B7C6</accession>
<comment type="caution">
    <text evidence="4">The sequence shown here is derived from an EMBL/GenBank/DDBJ whole genome shotgun (WGS) entry which is preliminary data.</text>
</comment>
<dbReference type="PANTHER" id="PTHR37423:SF2">
    <property type="entry name" value="MEMBRANE-BOUND LYTIC MUREIN TRANSGLYCOSYLASE C"/>
    <property type="match status" value="1"/>
</dbReference>
<gene>
    <name evidence="4" type="ORF">GCM10007857_63870</name>
</gene>
<reference evidence="5" key="1">
    <citation type="journal article" date="2019" name="Int. J. Syst. Evol. Microbiol.">
        <title>The Global Catalogue of Microorganisms (GCM) 10K type strain sequencing project: providing services to taxonomists for standard genome sequencing and annotation.</title>
        <authorList>
            <consortium name="The Broad Institute Genomics Platform"/>
            <consortium name="The Broad Institute Genome Sequencing Center for Infectious Disease"/>
            <person name="Wu L."/>
            <person name="Ma J."/>
        </authorList>
    </citation>
    <scope>NUCLEOTIDE SEQUENCE [LARGE SCALE GENOMIC DNA]</scope>
    <source>
        <strain evidence="5">NBRC 102520</strain>
    </source>
</reference>
<evidence type="ECO:0000313" key="4">
    <source>
        <dbReference type="EMBL" id="GLR89673.1"/>
    </source>
</evidence>
<dbReference type="Pfam" id="PF01464">
    <property type="entry name" value="SLT"/>
    <property type="match status" value="1"/>
</dbReference>
<feature type="domain" description="Transglycosylase SLT" evidence="3">
    <location>
        <begin position="3"/>
        <end position="83"/>
    </location>
</feature>
<evidence type="ECO:0000313" key="5">
    <source>
        <dbReference type="Proteomes" id="UP001156905"/>
    </source>
</evidence>
<keyword evidence="5" id="KW-1185">Reference proteome</keyword>
<protein>
    <recommendedName>
        <fullName evidence="3">Transglycosylase SLT domain-containing protein</fullName>
    </recommendedName>
</protein>